<evidence type="ECO:0000313" key="2">
    <source>
        <dbReference type="EMBL" id="AMO23706.1"/>
    </source>
</evidence>
<protein>
    <submittedName>
        <fullName evidence="2">Uncharacterized protein</fullName>
    </submittedName>
</protein>
<proteinExistence type="predicted"/>
<reference evidence="2 3" key="1">
    <citation type="journal article" date="2014" name="Int. J. Syst. Evol. Microbiol.">
        <title>Ramlibacter solisilvae sp. nov., isolated from forest soil, and emended description of the genus Ramlibacter.</title>
        <authorList>
            <person name="Lee H.J."/>
            <person name="Lee S.H."/>
            <person name="Lee S.S."/>
            <person name="Lee J.S."/>
            <person name="Kim Y."/>
            <person name="Kim S.C."/>
            <person name="Jeon C.O."/>
        </authorList>
    </citation>
    <scope>NUCLEOTIDE SEQUENCE [LARGE SCALE GENOMIC DNA]</scope>
    <source>
        <strain evidence="2 3">5-10</strain>
    </source>
</reference>
<dbReference type="Proteomes" id="UP000070433">
    <property type="component" value="Chromosome"/>
</dbReference>
<name>A0A127JUM4_9BURK</name>
<dbReference type="EMBL" id="CP010951">
    <property type="protein sequence ID" value="AMO23706.1"/>
    <property type="molecule type" value="Genomic_DNA"/>
</dbReference>
<gene>
    <name evidence="2" type="ORF">UC35_13545</name>
</gene>
<organism evidence="2 3">
    <name type="scientific">Ramlibacter tataouinensis</name>
    <dbReference type="NCBI Taxonomy" id="94132"/>
    <lineage>
        <taxon>Bacteria</taxon>
        <taxon>Pseudomonadati</taxon>
        <taxon>Pseudomonadota</taxon>
        <taxon>Betaproteobacteria</taxon>
        <taxon>Burkholderiales</taxon>
        <taxon>Comamonadaceae</taxon>
        <taxon>Ramlibacter</taxon>
    </lineage>
</organism>
<evidence type="ECO:0000256" key="1">
    <source>
        <dbReference type="SAM" id="MobiDB-lite"/>
    </source>
</evidence>
<keyword evidence="3" id="KW-1185">Reference proteome</keyword>
<dbReference type="AlphaFoldDB" id="A0A127JUM4"/>
<accession>A0A127JUM4</accession>
<feature type="region of interest" description="Disordered" evidence="1">
    <location>
        <begin position="295"/>
        <end position="318"/>
    </location>
</feature>
<evidence type="ECO:0000313" key="3">
    <source>
        <dbReference type="Proteomes" id="UP000070433"/>
    </source>
</evidence>
<sequence>MLEACLVPRDAKPDWNICSFTEADAWWINGANVRALPDGNLRVAPGVPTEKALRLDLAEVDRPIAFATPLAPDFEPHWRFNPLSPASIEGALLQFETWLGQRRAQFVLGAVIAGNIDRMRGGVYHVNLQGRLLAVIDLNQGKAAFFPKVHPETLWEADWNRRPAAAHALPENFVQTTPAELAWTYAQHTGRNVIPAKYRQLTIYYRRVPRVPLRLLRDSQLLILCELSAHPADLDELERRTALPRLRLERDLACLYYAGAVTTQRRNAAAPGQGFRGATETSKFSAFDAETLWDATKPPPQEAIPTAPVMLEPSTRKR</sequence>